<dbReference type="PATRIC" id="fig|1127699.3.peg.987"/>
<gene>
    <name evidence="1" type="ORF">HMPREF9151_01074</name>
</gene>
<dbReference type="InterPro" id="IPR043129">
    <property type="entry name" value="ATPase_NBD"/>
</dbReference>
<dbReference type="SUPFAM" id="SSF53067">
    <property type="entry name" value="Actin-like ATPase domain"/>
    <property type="match status" value="2"/>
</dbReference>
<evidence type="ECO:0000313" key="2">
    <source>
        <dbReference type="Proteomes" id="UP000010433"/>
    </source>
</evidence>
<dbReference type="InterPro" id="IPR052519">
    <property type="entry name" value="Euk-type_GlcNAc_Kinase"/>
</dbReference>
<comment type="caution">
    <text evidence="1">The sequence shown here is derived from an EMBL/GenBank/DDBJ whole genome shotgun (WGS) entry which is preliminary data.</text>
</comment>
<dbReference type="PANTHER" id="PTHR43190:SF3">
    <property type="entry name" value="N-ACETYL-D-GLUCOSAMINE KINASE"/>
    <property type="match status" value="1"/>
</dbReference>
<dbReference type="AlphaFoldDB" id="L1ND06"/>
<proteinExistence type="predicted"/>
<keyword evidence="2" id="KW-1185">Reference proteome</keyword>
<dbReference type="RefSeq" id="WP_009162288.1">
    <property type="nucleotide sequence ID" value="NZ_KB290987.1"/>
</dbReference>
<dbReference type="EMBL" id="AMEP01000074">
    <property type="protein sequence ID" value="EKY01216.1"/>
    <property type="molecule type" value="Genomic_DNA"/>
</dbReference>
<evidence type="ECO:0008006" key="3">
    <source>
        <dbReference type="Google" id="ProtNLM"/>
    </source>
</evidence>
<protein>
    <recommendedName>
        <fullName evidence="3">BadF/BadG/BcrA/BcrD ATPase family protein</fullName>
    </recommendedName>
</protein>
<dbReference type="Gene3D" id="1.10.720.160">
    <property type="match status" value="1"/>
</dbReference>
<organism evidence="1 2">
    <name type="scientific">Hoylesella saccharolytica F0055</name>
    <dbReference type="NCBI Taxonomy" id="1127699"/>
    <lineage>
        <taxon>Bacteria</taxon>
        <taxon>Pseudomonadati</taxon>
        <taxon>Bacteroidota</taxon>
        <taxon>Bacteroidia</taxon>
        <taxon>Bacteroidales</taxon>
        <taxon>Prevotellaceae</taxon>
        <taxon>Hoylesella</taxon>
    </lineage>
</organism>
<evidence type="ECO:0000313" key="1">
    <source>
        <dbReference type="EMBL" id="EKY01216.1"/>
    </source>
</evidence>
<sequence>MILIAVSGSTHTEWVFVEGGQIVERQRTEGVNPYFQTRKEISHIIRLGLPEACFRRKLQKIYFYGAGCSNDARKKTVASSLISQFKTPVVVESDLLAAARGMCVDTAGIACILDTGSNSCMYNGSEITKNVNPCGFILGDEGSGSAIGKAFLSDVLKNVAPQELISAFFFKTDTTTEEVMNSVYDAPLPHYYLSSVAFFLADYIHTEYVRELIYSSFRSFISRNLMQYDFNQNPVCFTGSIALTYAPLLKDVCKEFGFTPEKIEEDVISGLLSYHTKHVE</sequence>
<accession>L1ND06</accession>
<dbReference type="OrthoDB" id="871343at2"/>
<reference evidence="1 2" key="1">
    <citation type="submission" date="2012-05" db="EMBL/GenBank/DDBJ databases">
        <authorList>
            <person name="Weinstock G."/>
            <person name="Sodergren E."/>
            <person name="Lobos E.A."/>
            <person name="Fulton L."/>
            <person name="Fulton R."/>
            <person name="Courtney L."/>
            <person name="Fronick C."/>
            <person name="O'Laughlin M."/>
            <person name="Godfrey J."/>
            <person name="Wilson R.M."/>
            <person name="Miner T."/>
            <person name="Farmer C."/>
            <person name="Delehaunty K."/>
            <person name="Cordes M."/>
            <person name="Minx P."/>
            <person name="Tomlinson C."/>
            <person name="Chen J."/>
            <person name="Wollam A."/>
            <person name="Pepin K.H."/>
            <person name="Bhonagiri V."/>
            <person name="Zhang X."/>
            <person name="Suruliraj S."/>
            <person name="Warren W."/>
            <person name="Mitreva M."/>
            <person name="Mardis E.R."/>
            <person name="Wilson R.K."/>
        </authorList>
    </citation>
    <scope>NUCLEOTIDE SEQUENCE [LARGE SCALE GENOMIC DNA]</scope>
    <source>
        <strain evidence="1 2">F0055</strain>
    </source>
</reference>
<name>L1ND06_9BACT</name>
<dbReference type="HOGENOM" id="CLU_084727_0_0_10"/>
<dbReference type="CDD" id="cd24079">
    <property type="entry name" value="ASKHA_NBD_PG1100-like"/>
    <property type="match status" value="1"/>
</dbReference>
<dbReference type="Proteomes" id="UP000010433">
    <property type="component" value="Unassembled WGS sequence"/>
</dbReference>
<dbReference type="PANTHER" id="PTHR43190">
    <property type="entry name" value="N-ACETYL-D-GLUCOSAMINE KINASE"/>
    <property type="match status" value="1"/>
</dbReference>
<dbReference type="STRING" id="1127699.HMPREF9151_01074"/>
<dbReference type="Gene3D" id="3.30.420.40">
    <property type="match status" value="2"/>
</dbReference>